<dbReference type="SUPFAM" id="SSF55729">
    <property type="entry name" value="Acyl-CoA N-acyltransferases (Nat)"/>
    <property type="match status" value="1"/>
</dbReference>
<dbReference type="InterPro" id="IPR000182">
    <property type="entry name" value="GNAT_dom"/>
</dbReference>
<reference evidence="3" key="1">
    <citation type="journal article" date="2022" name="Microbiol. Resour. Announc.">
        <title>Draft Genome Sequence of a Methanogenic Archaeon from West Spitsbergen Permafrost.</title>
        <authorList>
            <person name="Trubitsyn V."/>
            <person name="Rivkina E."/>
            <person name="Shcherbakova V."/>
        </authorList>
    </citation>
    <scope>NUCLEOTIDE SEQUENCE [LARGE SCALE GENOMIC DNA]</scope>
    <source>
        <strain evidence="3">VT</strain>
    </source>
</reference>
<gene>
    <name evidence="2" type="ORF">K8N75_02545</name>
</gene>
<dbReference type="InterPro" id="IPR016181">
    <property type="entry name" value="Acyl_CoA_acyltransferase"/>
</dbReference>
<dbReference type="Gene3D" id="3.40.630.30">
    <property type="match status" value="1"/>
</dbReference>
<dbReference type="Proteomes" id="UP000825933">
    <property type="component" value="Unassembled WGS sequence"/>
</dbReference>
<proteinExistence type="predicted"/>
<dbReference type="Pfam" id="PF00583">
    <property type="entry name" value="Acetyltransf_1"/>
    <property type="match status" value="1"/>
</dbReference>
<dbReference type="CDD" id="cd04301">
    <property type="entry name" value="NAT_SF"/>
    <property type="match status" value="1"/>
</dbReference>
<feature type="domain" description="N-acetyltransferase" evidence="1">
    <location>
        <begin position="2"/>
        <end position="153"/>
    </location>
</feature>
<organism evidence="2 3">
    <name type="scientific">Methanobacterium spitsbergense</name>
    <dbReference type="NCBI Taxonomy" id="2874285"/>
    <lineage>
        <taxon>Archaea</taxon>
        <taxon>Methanobacteriati</taxon>
        <taxon>Methanobacteriota</taxon>
        <taxon>Methanomada group</taxon>
        <taxon>Methanobacteria</taxon>
        <taxon>Methanobacteriales</taxon>
        <taxon>Methanobacteriaceae</taxon>
        <taxon>Methanobacterium</taxon>
    </lineage>
</organism>
<dbReference type="GO" id="GO:0016747">
    <property type="term" value="F:acyltransferase activity, transferring groups other than amino-acyl groups"/>
    <property type="evidence" value="ECO:0007669"/>
    <property type="project" value="InterPro"/>
</dbReference>
<sequence length="153" mass="18107">MISYLETDETELDLIKDLWEKLNHHHQLRSKNFHQDYLNILFEDRKDELIKKSNKGNLRIDLALENTINKVVGYCISSFSYENGEIDSIYIEEKFRKLGIGDTLMKRALSWMDSNNIENRQVKISVGNDVAIKFYNQYGFHPKHVILKQLKNE</sequence>
<accession>A0A8T5UW84</accession>
<dbReference type="PROSITE" id="PS51186">
    <property type="entry name" value="GNAT"/>
    <property type="match status" value="1"/>
</dbReference>
<dbReference type="AlphaFoldDB" id="A0A8T5UW84"/>
<comment type="caution">
    <text evidence="2">The sequence shown here is derived from an EMBL/GenBank/DDBJ whole genome shotgun (WGS) entry which is preliminary data.</text>
</comment>
<name>A0A8T5UW84_9EURY</name>
<dbReference type="EMBL" id="JAIOUQ010000003">
    <property type="protein sequence ID" value="MBZ2164929.1"/>
    <property type="molecule type" value="Genomic_DNA"/>
</dbReference>
<keyword evidence="3" id="KW-1185">Reference proteome</keyword>
<evidence type="ECO:0000313" key="2">
    <source>
        <dbReference type="EMBL" id="MBZ2164929.1"/>
    </source>
</evidence>
<evidence type="ECO:0000313" key="3">
    <source>
        <dbReference type="Proteomes" id="UP000825933"/>
    </source>
</evidence>
<dbReference type="RefSeq" id="WP_223790575.1">
    <property type="nucleotide sequence ID" value="NZ_JAIOUQ010000003.1"/>
</dbReference>
<protein>
    <submittedName>
        <fullName evidence="2">GNAT family N-acetyltransferase</fullName>
    </submittedName>
</protein>
<evidence type="ECO:0000259" key="1">
    <source>
        <dbReference type="PROSITE" id="PS51186"/>
    </source>
</evidence>